<keyword evidence="2" id="KW-1185">Reference proteome</keyword>
<comment type="caution">
    <text evidence="1">The sequence shown here is derived from an EMBL/GenBank/DDBJ whole genome shotgun (WGS) entry which is preliminary data.</text>
</comment>
<accession>A0A7J6VL59</accession>
<dbReference type="AlphaFoldDB" id="A0A7J6VL59"/>
<dbReference type="EMBL" id="JABWDY010030396">
    <property type="protein sequence ID" value="KAF5185653.1"/>
    <property type="molecule type" value="Genomic_DNA"/>
</dbReference>
<protein>
    <submittedName>
        <fullName evidence="1">Uncharacterized protein</fullName>
    </submittedName>
</protein>
<evidence type="ECO:0000313" key="2">
    <source>
        <dbReference type="Proteomes" id="UP000554482"/>
    </source>
</evidence>
<gene>
    <name evidence="1" type="ORF">FRX31_024760</name>
</gene>
<dbReference type="Proteomes" id="UP000554482">
    <property type="component" value="Unassembled WGS sequence"/>
</dbReference>
<evidence type="ECO:0000313" key="1">
    <source>
        <dbReference type="EMBL" id="KAF5185653.1"/>
    </source>
</evidence>
<reference evidence="1 2" key="1">
    <citation type="submission" date="2020-06" db="EMBL/GenBank/DDBJ databases">
        <title>Transcriptomic and genomic resources for Thalictrum thalictroides and T. hernandezii: Facilitating candidate gene discovery in an emerging model plant lineage.</title>
        <authorList>
            <person name="Arias T."/>
            <person name="Riano-Pachon D.M."/>
            <person name="Di Stilio V.S."/>
        </authorList>
    </citation>
    <scope>NUCLEOTIDE SEQUENCE [LARGE SCALE GENOMIC DNA]</scope>
    <source>
        <strain evidence="2">cv. WT478/WT964</strain>
        <tissue evidence="1">Leaves</tissue>
    </source>
</reference>
<name>A0A7J6VL59_THATH</name>
<organism evidence="1 2">
    <name type="scientific">Thalictrum thalictroides</name>
    <name type="common">Rue-anemone</name>
    <name type="synonym">Anemone thalictroides</name>
    <dbReference type="NCBI Taxonomy" id="46969"/>
    <lineage>
        <taxon>Eukaryota</taxon>
        <taxon>Viridiplantae</taxon>
        <taxon>Streptophyta</taxon>
        <taxon>Embryophyta</taxon>
        <taxon>Tracheophyta</taxon>
        <taxon>Spermatophyta</taxon>
        <taxon>Magnoliopsida</taxon>
        <taxon>Ranunculales</taxon>
        <taxon>Ranunculaceae</taxon>
        <taxon>Thalictroideae</taxon>
        <taxon>Thalictrum</taxon>
    </lineage>
</organism>
<proteinExistence type="predicted"/>
<sequence>MIGALRRKGFKTLDDHDNTSSKASGRHDSIVDVIISTRKSKYSWIFLANSPFLSIQLGEAPKSEGGAFAIRTAFFIVNPRTANMLQGVRQLLHHAVLRPNLSTILD</sequence>